<keyword evidence="1" id="KW-0472">Membrane</keyword>
<feature type="transmembrane region" description="Helical" evidence="1">
    <location>
        <begin position="52"/>
        <end position="76"/>
    </location>
</feature>
<protein>
    <submittedName>
        <fullName evidence="2">CDP-diglyceride synthetase</fullName>
    </submittedName>
</protein>
<dbReference type="EMBL" id="JAVDWA010000006">
    <property type="protein sequence ID" value="MDR7074262.1"/>
    <property type="molecule type" value="Genomic_DNA"/>
</dbReference>
<sequence length="116" mass="13853">MLLFSIFAAIAFYLLTRKDSNKFRKISWPVYGAAILTFMIGLLVLQPETTTYLLWSQFFFLLLLIPIFVLVIREIWQMNHDNPEWLKYIISIPVSLLFIFTLWACWNAFPVMMYIF</sequence>
<organism evidence="2 3">
    <name type="scientific">Fictibacillus barbaricus</name>
    <dbReference type="NCBI Taxonomy" id="182136"/>
    <lineage>
        <taxon>Bacteria</taxon>
        <taxon>Bacillati</taxon>
        <taxon>Bacillota</taxon>
        <taxon>Bacilli</taxon>
        <taxon>Bacillales</taxon>
        <taxon>Fictibacillaceae</taxon>
        <taxon>Fictibacillus</taxon>
    </lineage>
</organism>
<accession>A0ABU1U488</accession>
<gene>
    <name evidence="2" type="ORF">J2X07_003257</name>
</gene>
<keyword evidence="3" id="KW-1185">Reference proteome</keyword>
<name>A0ABU1U488_9BACL</name>
<dbReference type="RefSeq" id="WP_310260902.1">
    <property type="nucleotide sequence ID" value="NZ_JAVDWA010000006.1"/>
</dbReference>
<evidence type="ECO:0000313" key="2">
    <source>
        <dbReference type="EMBL" id="MDR7074262.1"/>
    </source>
</evidence>
<evidence type="ECO:0000313" key="3">
    <source>
        <dbReference type="Proteomes" id="UP001258181"/>
    </source>
</evidence>
<dbReference type="Proteomes" id="UP001258181">
    <property type="component" value="Unassembled WGS sequence"/>
</dbReference>
<feature type="transmembrane region" description="Helical" evidence="1">
    <location>
        <begin position="88"/>
        <end position="109"/>
    </location>
</feature>
<reference evidence="2 3" key="1">
    <citation type="submission" date="2023-07" db="EMBL/GenBank/DDBJ databases">
        <title>Sorghum-associated microbial communities from plants grown in Nebraska, USA.</title>
        <authorList>
            <person name="Schachtman D."/>
        </authorList>
    </citation>
    <scope>NUCLEOTIDE SEQUENCE [LARGE SCALE GENOMIC DNA]</scope>
    <source>
        <strain evidence="2 3">BE211</strain>
    </source>
</reference>
<keyword evidence="1" id="KW-1133">Transmembrane helix</keyword>
<comment type="caution">
    <text evidence="2">The sequence shown here is derived from an EMBL/GenBank/DDBJ whole genome shotgun (WGS) entry which is preliminary data.</text>
</comment>
<evidence type="ECO:0000256" key="1">
    <source>
        <dbReference type="SAM" id="Phobius"/>
    </source>
</evidence>
<proteinExistence type="predicted"/>
<feature type="transmembrane region" description="Helical" evidence="1">
    <location>
        <begin position="26"/>
        <end position="45"/>
    </location>
</feature>
<keyword evidence="1" id="KW-0812">Transmembrane</keyword>